<dbReference type="GO" id="GO:0046677">
    <property type="term" value="P:response to antibiotic"/>
    <property type="evidence" value="ECO:0007669"/>
    <property type="project" value="InterPro"/>
</dbReference>
<evidence type="ECO:0000256" key="3">
    <source>
        <dbReference type="ARBA" id="ARBA00023315"/>
    </source>
</evidence>
<dbReference type="EMBL" id="VJZC01000027">
    <property type="protein sequence ID" value="MPY56898.1"/>
    <property type="molecule type" value="Genomic_DNA"/>
</dbReference>
<protein>
    <submittedName>
        <fullName evidence="4">AAC(3) family N-acetyltransferase</fullName>
    </submittedName>
</protein>
<evidence type="ECO:0000313" key="4">
    <source>
        <dbReference type="EMBL" id="MPY56898.1"/>
    </source>
</evidence>
<evidence type="ECO:0000313" key="5">
    <source>
        <dbReference type="Proteomes" id="UP000400924"/>
    </source>
</evidence>
<dbReference type="InterPro" id="IPR028345">
    <property type="entry name" value="Antibiotic_NAT-like"/>
</dbReference>
<dbReference type="RefSeq" id="WP_152770346.1">
    <property type="nucleotide sequence ID" value="NZ_VJZC01000027.1"/>
</dbReference>
<keyword evidence="3" id="KW-0012">Acyltransferase</keyword>
<dbReference type="GO" id="GO:0008080">
    <property type="term" value="F:N-acetyltransferase activity"/>
    <property type="evidence" value="ECO:0007669"/>
    <property type="project" value="InterPro"/>
</dbReference>
<proteinExistence type="inferred from homology"/>
<dbReference type="Proteomes" id="UP000400924">
    <property type="component" value="Unassembled WGS sequence"/>
</dbReference>
<dbReference type="Pfam" id="PF02522">
    <property type="entry name" value="Antibiotic_NAT"/>
    <property type="match status" value="1"/>
</dbReference>
<dbReference type="InterPro" id="IPR003679">
    <property type="entry name" value="Amioglycoside_AcTrfase"/>
</dbReference>
<dbReference type="PANTHER" id="PTHR11104:SF0">
    <property type="entry name" value="SPBETA PROPHAGE-DERIVED AMINOGLYCOSIDE N(3')-ACETYLTRANSFERASE-LIKE PROTEIN YOKD"/>
    <property type="match status" value="1"/>
</dbReference>
<dbReference type="AlphaFoldDB" id="A0A5N8XDB0"/>
<dbReference type="SUPFAM" id="SSF110710">
    <property type="entry name" value="TTHA0583/YokD-like"/>
    <property type="match status" value="1"/>
</dbReference>
<keyword evidence="2 4" id="KW-0808">Transferase</keyword>
<gene>
    <name evidence="4" type="ORF">FNH08_06870</name>
</gene>
<name>A0A5N8XDB0_9ACTN</name>
<evidence type="ECO:0000256" key="2">
    <source>
        <dbReference type="ARBA" id="ARBA00022679"/>
    </source>
</evidence>
<evidence type="ECO:0000256" key="1">
    <source>
        <dbReference type="ARBA" id="ARBA00006383"/>
    </source>
</evidence>
<keyword evidence="5" id="KW-1185">Reference proteome</keyword>
<dbReference type="OrthoDB" id="7330654at2"/>
<comment type="caution">
    <text evidence="4">The sequence shown here is derived from an EMBL/GenBank/DDBJ whole genome shotgun (WGS) entry which is preliminary data.</text>
</comment>
<dbReference type="PANTHER" id="PTHR11104">
    <property type="entry name" value="AMINOGLYCOSIDE N3-ACETYLTRANSFERASE"/>
    <property type="match status" value="1"/>
</dbReference>
<accession>A0A5N8XDB0</accession>
<reference evidence="4 5" key="1">
    <citation type="submission" date="2019-07" db="EMBL/GenBank/DDBJ databases">
        <title>New species of Amycolatopsis and Streptomyces.</title>
        <authorList>
            <person name="Duangmal K."/>
            <person name="Teo W.F.A."/>
            <person name="Lipun K."/>
        </authorList>
    </citation>
    <scope>NUCLEOTIDE SEQUENCE [LARGE SCALE GENOMIC DNA]</scope>
    <source>
        <strain evidence="4 5">NBRC 106415</strain>
    </source>
</reference>
<comment type="similarity">
    <text evidence="1">Belongs to the antibiotic N-acetyltransferase family.</text>
</comment>
<sequence>MHTEDSLTADLRELGVDRATTLLVHASLRSVGPVRDGSRTVVRALRGVLGPGGTLVVPTFTESNSLTSRTYIRMTRDLTGHQLLSYHENMEPFSAASTPSHGMGRLAERVRVTPGAVRSDHPQTSFAALGPRAARITSGHALNCLLGEESPLGRLYDEDAHILLLGVGFEVCSAFHLSEYRRPAPVRRRYDCRRMTDDGPRWTAFDDVDLDDSDFGELGRWLETSQPVGRGPIVRGRIGAADSRLLPLRWAVDTAAPWMAARRTVPRDESAEADRA</sequence>
<organism evidence="4 5">
    <name type="scientific">Streptomyces spongiae</name>
    <dbReference type="NCBI Taxonomy" id="565072"/>
    <lineage>
        <taxon>Bacteria</taxon>
        <taxon>Bacillati</taxon>
        <taxon>Actinomycetota</taxon>
        <taxon>Actinomycetes</taxon>
        <taxon>Kitasatosporales</taxon>
        <taxon>Streptomycetaceae</taxon>
        <taxon>Streptomyces</taxon>
    </lineage>
</organism>